<dbReference type="Proteomes" id="UP001055439">
    <property type="component" value="Chromosome 9"/>
</dbReference>
<reference evidence="1" key="1">
    <citation type="submission" date="2022-05" db="EMBL/GenBank/DDBJ databases">
        <title>The Musa troglodytarum L. genome provides insights into the mechanism of non-climacteric behaviour and enrichment of carotenoids.</title>
        <authorList>
            <person name="Wang J."/>
        </authorList>
    </citation>
    <scope>NUCLEOTIDE SEQUENCE</scope>
    <source>
        <tissue evidence="1">Leaf</tissue>
    </source>
</reference>
<sequence>MCLVWKELRKESESTNEHRHTNFLIPAGADSSQHSAVEQLFPIAEEALREKTCSLPLFLSSLFPSLNCL</sequence>
<dbReference type="AlphaFoldDB" id="A0A9E7L8D4"/>
<evidence type="ECO:0000313" key="2">
    <source>
        <dbReference type="Proteomes" id="UP001055439"/>
    </source>
</evidence>
<proteinExistence type="predicted"/>
<protein>
    <submittedName>
        <fullName evidence="1">Uncharacterized protein</fullName>
    </submittedName>
</protein>
<organism evidence="1 2">
    <name type="scientific">Musa troglodytarum</name>
    <name type="common">fe'i banana</name>
    <dbReference type="NCBI Taxonomy" id="320322"/>
    <lineage>
        <taxon>Eukaryota</taxon>
        <taxon>Viridiplantae</taxon>
        <taxon>Streptophyta</taxon>
        <taxon>Embryophyta</taxon>
        <taxon>Tracheophyta</taxon>
        <taxon>Spermatophyta</taxon>
        <taxon>Magnoliopsida</taxon>
        <taxon>Liliopsida</taxon>
        <taxon>Zingiberales</taxon>
        <taxon>Musaceae</taxon>
        <taxon>Musa</taxon>
    </lineage>
</organism>
<gene>
    <name evidence="1" type="ORF">MUK42_13241</name>
</gene>
<name>A0A9E7L8D4_9LILI</name>
<accession>A0A9E7L8D4</accession>
<evidence type="ECO:0000313" key="1">
    <source>
        <dbReference type="EMBL" id="URE44331.1"/>
    </source>
</evidence>
<dbReference type="EMBL" id="CP097511">
    <property type="protein sequence ID" value="URE44331.1"/>
    <property type="molecule type" value="Genomic_DNA"/>
</dbReference>
<keyword evidence="2" id="KW-1185">Reference proteome</keyword>